<evidence type="ECO:0000256" key="8">
    <source>
        <dbReference type="ARBA" id="ARBA00023170"/>
    </source>
</evidence>
<comment type="similarity">
    <text evidence="10">Belongs to the TonB-dependent receptor family.</text>
</comment>
<feature type="chain" id="PRO_5045129742" evidence="11">
    <location>
        <begin position="21"/>
        <end position="914"/>
    </location>
</feature>
<protein>
    <submittedName>
        <fullName evidence="14">TonB-dependent receptor</fullName>
    </submittedName>
</protein>
<comment type="subcellular location">
    <subcellularLocation>
        <location evidence="1">Cell outer membrane</location>
        <topology evidence="1">Multi-pass membrane protein</topology>
    </subcellularLocation>
</comment>
<gene>
    <name evidence="14" type="ORF">LQ567_04735</name>
</gene>
<dbReference type="Pfam" id="PF00593">
    <property type="entry name" value="TonB_dep_Rec_b-barrel"/>
    <property type="match status" value="1"/>
</dbReference>
<evidence type="ECO:0000256" key="5">
    <source>
        <dbReference type="ARBA" id="ARBA00022729"/>
    </source>
</evidence>
<evidence type="ECO:0000256" key="6">
    <source>
        <dbReference type="ARBA" id="ARBA00023077"/>
    </source>
</evidence>
<dbReference type="RefSeq" id="WP_231002960.1">
    <property type="nucleotide sequence ID" value="NZ_JAJNEC010000004.1"/>
</dbReference>
<organism evidence="14 15">
    <name type="scientific">Niabella pedocola</name>
    <dbReference type="NCBI Taxonomy" id="1752077"/>
    <lineage>
        <taxon>Bacteria</taxon>
        <taxon>Pseudomonadati</taxon>
        <taxon>Bacteroidota</taxon>
        <taxon>Chitinophagia</taxon>
        <taxon>Chitinophagales</taxon>
        <taxon>Chitinophagaceae</taxon>
        <taxon>Niabella</taxon>
    </lineage>
</organism>
<keyword evidence="5 11" id="KW-0732">Signal</keyword>
<evidence type="ECO:0000256" key="11">
    <source>
        <dbReference type="SAM" id="SignalP"/>
    </source>
</evidence>
<evidence type="ECO:0000256" key="4">
    <source>
        <dbReference type="ARBA" id="ARBA00022692"/>
    </source>
</evidence>
<evidence type="ECO:0000256" key="10">
    <source>
        <dbReference type="RuleBase" id="RU003357"/>
    </source>
</evidence>
<dbReference type="PANTHER" id="PTHR30069:SF29">
    <property type="entry name" value="HEMOGLOBIN AND HEMOGLOBIN-HAPTOGLOBIN-BINDING PROTEIN 1-RELATED"/>
    <property type="match status" value="1"/>
</dbReference>
<reference evidence="14 15" key="1">
    <citation type="submission" date="2021-11" db="EMBL/GenBank/DDBJ databases">
        <title>Genomic of Niabella pedocola.</title>
        <authorList>
            <person name="Wu T."/>
        </authorList>
    </citation>
    <scope>NUCLEOTIDE SEQUENCE [LARGE SCALE GENOMIC DNA]</scope>
    <source>
        <strain evidence="14 15">JCM 31011</strain>
    </source>
</reference>
<evidence type="ECO:0000256" key="3">
    <source>
        <dbReference type="ARBA" id="ARBA00022452"/>
    </source>
</evidence>
<dbReference type="Gene3D" id="2.40.170.20">
    <property type="entry name" value="TonB-dependent receptor, beta-barrel domain"/>
    <property type="match status" value="1"/>
</dbReference>
<dbReference type="InterPro" id="IPR012910">
    <property type="entry name" value="Plug_dom"/>
</dbReference>
<feature type="domain" description="TonB-dependent receptor-like beta-barrel" evidence="12">
    <location>
        <begin position="332"/>
        <end position="755"/>
    </location>
</feature>
<keyword evidence="9" id="KW-0998">Cell outer membrane</keyword>
<dbReference type="InterPro" id="IPR036942">
    <property type="entry name" value="Beta-barrel_TonB_sf"/>
</dbReference>
<dbReference type="PANTHER" id="PTHR30069">
    <property type="entry name" value="TONB-DEPENDENT OUTER MEMBRANE RECEPTOR"/>
    <property type="match status" value="1"/>
</dbReference>
<dbReference type="Gene3D" id="2.60.40.1120">
    <property type="entry name" value="Carboxypeptidase-like, regulatory domain"/>
    <property type="match status" value="1"/>
</dbReference>
<evidence type="ECO:0000256" key="9">
    <source>
        <dbReference type="ARBA" id="ARBA00023237"/>
    </source>
</evidence>
<dbReference type="InterPro" id="IPR008969">
    <property type="entry name" value="CarboxyPept-like_regulatory"/>
</dbReference>
<evidence type="ECO:0000313" key="15">
    <source>
        <dbReference type="Proteomes" id="UP001199816"/>
    </source>
</evidence>
<feature type="signal peptide" evidence="11">
    <location>
        <begin position="1"/>
        <end position="20"/>
    </location>
</feature>
<dbReference type="InterPro" id="IPR037066">
    <property type="entry name" value="Plug_dom_sf"/>
</dbReference>
<keyword evidence="8 14" id="KW-0675">Receptor</keyword>
<dbReference type="InterPro" id="IPR000531">
    <property type="entry name" value="Beta-barrel_TonB"/>
</dbReference>
<evidence type="ECO:0000313" key="14">
    <source>
        <dbReference type="EMBL" id="MCD2422056.1"/>
    </source>
</evidence>
<keyword evidence="15" id="KW-1185">Reference proteome</keyword>
<evidence type="ECO:0000256" key="7">
    <source>
        <dbReference type="ARBA" id="ARBA00023136"/>
    </source>
</evidence>
<name>A0ABS8PM09_9BACT</name>
<dbReference type="SUPFAM" id="SSF49464">
    <property type="entry name" value="Carboxypeptidase regulatory domain-like"/>
    <property type="match status" value="1"/>
</dbReference>
<keyword evidence="4" id="KW-0812">Transmembrane</keyword>
<evidence type="ECO:0000259" key="13">
    <source>
        <dbReference type="Pfam" id="PF07715"/>
    </source>
</evidence>
<dbReference type="Pfam" id="PF13715">
    <property type="entry name" value="CarbopepD_reg_2"/>
    <property type="match status" value="1"/>
</dbReference>
<dbReference type="EMBL" id="JAJNEC010000004">
    <property type="protein sequence ID" value="MCD2422056.1"/>
    <property type="molecule type" value="Genomic_DNA"/>
</dbReference>
<dbReference type="Gene3D" id="2.170.130.10">
    <property type="entry name" value="TonB-dependent receptor, plug domain"/>
    <property type="match status" value="1"/>
</dbReference>
<dbReference type="SUPFAM" id="SSF56935">
    <property type="entry name" value="Porins"/>
    <property type="match status" value="1"/>
</dbReference>
<evidence type="ECO:0000256" key="1">
    <source>
        <dbReference type="ARBA" id="ARBA00004571"/>
    </source>
</evidence>
<sequence>MLKKISILSLLTVLFYCAYTQNTGNTITIKGFVIDEKEQPIELATVRLEEIELGTSTDDKGFFSLKVPATFSKIQLIISGAGKKSATVEITKADYNKTQKIVLSVLNLSLPEIEVSAVRKKTTTSNSSIIFDREAIEQSQSLSLANVLNYLPGKTILKPNVSIQGPQMLTLRNAAPLYGTEAMNNSFGIAVVMDGAVLSNDANMQSMSLNTRGSAYQINPPENSKAYRNGTNYEYYDHSNRADNGIDLREIPVENIERIEVVSGVASARYGDYSTGMVIIDRQAGVTPWKLNLRNNEGTQNVALTKGLRLSPRLGAINFSLNYLNSNDDPRNRLKSYNRVSGNAMWSYQQSRFKNTVSIDYSSTLDNFKIDPDAKDERAANFTNRSIGINNRSTVTIKKPWLNNISLQANYRWGFQESYDQYYLNSAIAKPIVDVTETGIHEGYYVAGYYLAVRQIIGKPVNAAARIETNTSVKLKGGGYNLSIGANYNYNANKGAGIVIDPDRPRFADQSRNRPYYRTPDIQNIGLYIQNNLTTSIFGKSFSANAGLRGDIQNHFFTLSPRININYKLSKQLSWNAAYGIATKAPSLSQISPGDVYIDLPLADAYNGSVNESVYLAYTQVIPMQNEALKPYKSYTYETGLNYDHKKFRLSTILSRSVSSNSFAPASQLFHITLPAYTVTSIPGSRPVYTAIPDSFVTYVRTYSKIQNGNYARSNGIELMFNTDKIKALQTSFNGNVAFYSTYYKQTGTVIKIPDKPRFDLDAIYGVFDRNENKGTTIKSTFISNTHIPKIRMAIILTGEIFWISKQELLKSAIYPVGYYTKDFRYFPLASEQAALPQYAHLLQSNPRLGTTYRPKFVYGNLHARLSKEIGNYLRFSFNAYNFLNIRPKENIETGITYYNGQPSYGAELTITIK</sequence>
<keyword evidence="2" id="KW-0813">Transport</keyword>
<keyword evidence="3" id="KW-1134">Transmembrane beta strand</keyword>
<keyword evidence="6 10" id="KW-0798">TonB box</keyword>
<evidence type="ECO:0000256" key="2">
    <source>
        <dbReference type="ARBA" id="ARBA00022448"/>
    </source>
</evidence>
<comment type="caution">
    <text evidence="14">The sequence shown here is derived from an EMBL/GenBank/DDBJ whole genome shotgun (WGS) entry which is preliminary data.</text>
</comment>
<feature type="domain" description="TonB-dependent receptor plug" evidence="13">
    <location>
        <begin position="122"/>
        <end position="276"/>
    </location>
</feature>
<dbReference type="InterPro" id="IPR039426">
    <property type="entry name" value="TonB-dep_rcpt-like"/>
</dbReference>
<evidence type="ECO:0000259" key="12">
    <source>
        <dbReference type="Pfam" id="PF00593"/>
    </source>
</evidence>
<proteinExistence type="inferred from homology"/>
<accession>A0ABS8PM09</accession>
<dbReference type="Pfam" id="PF07715">
    <property type="entry name" value="Plug"/>
    <property type="match status" value="1"/>
</dbReference>
<keyword evidence="7 10" id="KW-0472">Membrane</keyword>
<dbReference type="Proteomes" id="UP001199816">
    <property type="component" value="Unassembled WGS sequence"/>
</dbReference>